<gene>
    <name evidence="5" type="primary">KLHDC7A</name>
</gene>
<dbReference type="RefSeq" id="XP_031539579.2">
    <property type="nucleotide sequence ID" value="XM_031683719.2"/>
</dbReference>
<organism evidence="4 5">
    <name type="scientific">Vicugna pacos</name>
    <name type="common">Alpaca</name>
    <name type="synonym">Lama pacos</name>
    <dbReference type="NCBI Taxonomy" id="30538"/>
    <lineage>
        <taxon>Eukaryota</taxon>
        <taxon>Metazoa</taxon>
        <taxon>Chordata</taxon>
        <taxon>Craniata</taxon>
        <taxon>Vertebrata</taxon>
        <taxon>Euteleostomi</taxon>
        <taxon>Mammalia</taxon>
        <taxon>Eutheria</taxon>
        <taxon>Laurasiatheria</taxon>
        <taxon>Artiodactyla</taxon>
        <taxon>Tylopoda</taxon>
        <taxon>Camelidae</taxon>
        <taxon>Vicugna</taxon>
    </lineage>
</organism>
<accession>A0A6J3B0D0</accession>
<dbReference type="SUPFAM" id="SSF117281">
    <property type="entry name" value="Kelch motif"/>
    <property type="match status" value="1"/>
</dbReference>
<keyword evidence="4" id="KW-1185">Reference proteome</keyword>
<reference evidence="5" key="1">
    <citation type="submission" date="2025-08" db="UniProtKB">
        <authorList>
            <consortium name="RefSeq"/>
        </authorList>
    </citation>
    <scope>IDENTIFICATION</scope>
</reference>
<name>A0A6J3B0D0_VICPA</name>
<dbReference type="PANTHER" id="PTHR45972:SF1">
    <property type="entry name" value="KELCH DOMAIN-CONTAINING PROTEIN 7A"/>
    <property type="match status" value="1"/>
</dbReference>
<dbReference type="Proteomes" id="UP001652581">
    <property type="component" value="Chromosome 13"/>
</dbReference>
<dbReference type="PANTHER" id="PTHR45972">
    <property type="entry name" value="BTB_2 DOMAIN-CONTAINING PROTEIN"/>
    <property type="match status" value="1"/>
</dbReference>
<feature type="region of interest" description="Disordered" evidence="3">
    <location>
        <begin position="45"/>
        <end position="227"/>
    </location>
</feature>
<dbReference type="Pfam" id="PF01344">
    <property type="entry name" value="Kelch_1"/>
    <property type="match status" value="1"/>
</dbReference>
<dbReference type="SMART" id="SM00612">
    <property type="entry name" value="Kelch"/>
    <property type="match status" value="2"/>
</dbReference>
<dbReference type="CTD" id="127707"/>
<feature type="compositionally biased region" description="Gly residues" evidence="3">
    <location>
        <begin position="126"/>
        <end position="136"/>
    </location>
</feature>
<keyword evidence="2" id="KW-0677">Repeat</keyword>
<dbReference type="InterPro" id="IPR006652">
    <property type="entry name" value="Kelch_1"/>
</dbReference>
<dbReference type="InterPro" id="IPR015915">
    <property type="entry name" value="Kelch-typ_b-propeller"/>
</dbReference>
<dbReference type="Gene3D" id="2.120.10.80">
    <property type="entry name" value="Kelch-type beta propeller"/>
    <property type="match status" value="1"/>
</dbReference>
<dbReference type="KEGG" id="vpc:102542995"/>
<sequence length="796" mass="85578">MLPRGGGAETQDWHLDMQLTGKVVLSAAALLLVTVAYRLYKSRPTQAPRRGGNAKVKAEQEAEGSGQPATHGAVSGAPRWGLRRRRGSEGTGELPSCSWENPERSGVLATGASSKDSEAGETGQPGNKGAGGGQGGPRLDSHLTAPPRGGQEAGTASGGKPRLTHHPHLCSEPKSSPISLTAADGNSGGSEPTPWLNSRPPKQPGAGEQESPHQRWAAHTGDGSDMSKSWVFTRVTGVHREEAGALQAASDMGLALHQQEGATDASYTFSSMARVRVVENFIPEKVEGIRSPLKGKVYDYYVESTSQATSRGRLAPRKAALAETPCPVSVPHPLGKGAASGGHVDDRVGGAEAAASPQPELLPSVQGFSRKESLLQIVDNPELQLQLDGFGDSAPSCPDQSAPPTGPISRDSLGSGSAGSSEKPHVQFVAGTNFFHLPLTPGSAPDVHLDLGNCYEVLTFAKRQSLEALKEAAYKVMSDNYLQVLRSPNIYGCLSGAERELILQRRLRGRKHLVVADLCPQEDCSRLCCYDGERDVWHPLARLPPEAVSRGGAICSLFNYLFVVSGCQGSRRQPSGRVFCYNPLTGIWSEVCPLNQARPHCRLVALDGHLYAIGGECLNTVERYEPRLDRWTFAPPLPNDTFALAHTATACGGEIFVTGGSLRYLLLRFSAQEQRWRVGPTGGGKDRTAEMVAVKGFLYRFDLNRSLGISVYRCSASTRLWYECATYRTPYPDAFQCAVVDDLIYCVGRQRTLRFLADYVSPRFVPEEPQSFPSPQGTLLPTVLTLPGPEVPQTRV</sequence>
<dbReference type="FunCoup" id="A0A6J3B0D0">
    <property type="interactions" value="31"/>
</dbReference>
<evidence type="ECO:0000256" key="1">
    <source>
        <dbReference type="ARBA" id="ARBA00022441"/>
    </source>
</evidence>
<protein>
    <submittedName>
        <fullName evidence="5">Kelch domain-containing protein 7A</fullName>
    </submittedName>
</protein>
<evidence type="ECO:0000256" key="2">
    <source>
        <dbReference type="ARBA" id="ARBA00022737"/>
    </source>
</evidence>
<dbReference type="InterPro" id="IPR052310">
    <property type="entry name" value="Kelch/BTB_domain_protein"/>
</dbReference>
<dbReference type="InParanoid" id="A0A6J3B0D0"/>
<evidence type="ECO:0000313" key="5">
    <source>
        <dbReference type="RefSeq" id="XP_031539579.2"/>
    </source>
</evidence>
<dbReference type="AlphaFoldDB" id="A0A6J3B0D0"/>
<evidence type="ECO:0000256" key="3">
    <source>
        <dbReference type="SAM" id="MobiDB-lite"/>
    </source>
</evidence>
<dbReference type="GeneID" id="102542995"/>
<feature type="region of interest" description="Disordered" evidence="3">
    <location>
        <begin position="388"/>
        <end position="423"/>
    </location>
</feature>
<keyword evidence="1" id="KW-0880">Kelch repeat</keyword>
<proteinExistence type="predicted"/>
<evidence type="ECO:0000313" key="4">
    <source>
        <dbReference type="Proteomes" id="UP001652581"/>
    </source>
</evidence>
<dbReference type="CDD" id="cd18484">
    <property type="entry name" value="BACK_KBTBD11_CMLAP"/>
    <property type="match status" value="1"/>
</dbReference>
<feature type="region of interest" description="Disordered" evidence="3">
    <location>
        <begin position="325"/>
        <end position="362"/>
    </location>
</feature>